<organism evidence="1">
    <name type="scientific">Arundo donax</name>
    <name type="common">Giant reed</name>
    <name type="synonym">Donax arundinaceus</name>
    <dbReference type="NCBI Taxonomy" id="35708"/>
    <lineage>
        <taxon>Eukaryota</taxon>
        <taxon>Viridiplantae</taxon>
        <taxon>Streptophyta</taxon>
        <taxon>Embryophyta</taxon>
        <taxon>Tracheophyta</taxon>
        <taxon>Spermatophyta</taxon>
        <taxon>Magnoliopsida</taxon>
        <taxon>Liliopsida</taxon>
        <taxon>Poales</taxon>
        <taxon>Poaceae</taxon>
        <taxon>PACMAD clade</taxon>
        <taxon>Arundinoideae</taxon>
        <taxon>Arundineae</taxon>
        <taxon>Arundo</taxon>
    </lineage>
</organism>
<dbReference type="AlphaFoldDB" id="A0A0A9HLE1"/>
<protein>
    <submittedName>
        <fullName evidence="1">Uncharacterized protein</fullName>
    </submittedName>
</protein>
<sequence>MCFSPLLMSAALPWITSGVILGRRN</sequence>
<accession>A0A0A9HLE1</accession>
<reference evidence="1" key="2">
    <citation type="journal article" date="2015" name="Data Brief">
        <title>Shoot transcriptome of the giant reed, Arundo donax.</title>
        <authorList>
            <person name="Barrero R.A."/>
            <person name="Guerrero F.D."/>
            <person name="Moolhuijzen P."/>
            <person name="Goolsby J.A."/>
            <person name="Tidwell J."/>
            <person name="Bellgard S.E."/>
            <person name="Bellgard M.I."/>
        </authorList>
    </citation>
    <scope>NUCLEOTIDE SEQUENCE</scope>
    <source>
        <tissue evidence="1">Shoot tissue taken approximately 20 cm above the soil surface</tissue>
    </source>
</reference>
<name>A0A0A9HLE1_ARUDO</name>
<evidence type="ECO:0000313" key="1">
    <source>
        <dbReference type="EMBL" id="JAE37990.1"/>
    </source>
</evidence>
<proteinExistence type="predicted"/>
<reference evidence="1" key="1">
    <citation type="submission" date="2014-09" db="EMBL/GenBank/DDBJ databases">
        <authorList>
            <person name="Magalhaes I.L.F."/>
            <person name="Oliveira U."/>
            <person name="Santos F.R."/>
            <person name="Vidigal T.H.D.A."/>
            <person name="Brescovit A.D."/>
            <person name="Santos A.J."/>
        </authorList>
    </citation>
    <scope>NUCLEOTIDE SEQUENCE</scope>
    <source>
        <tissue evidence="1">Shoot tissue taken approximately 20 cm above the soil surface</tissue>
    </source>
</reference>
<dbReference type="EMBL" id="GBRH01159906">
    <property type="protein sequence ID" value="JAE37990.1"/>
    <property type="molecule type" value="Transcribed_RNA"/>
</dbReference>